<reference evidence="1 2" key="1">
    <citation type="submission" date="2024-02" db="EMBL/GenBank/DDBJ databases">
        <title>Seven novel Bacillus-like species.</title>
        <authorList>
            <person name="Liu G."/>
        </authorList>
    </citation>
    <scope>NUCLEOTIDE SEQUENCE [LARGE SCALE GENOMIC DNA]</scope>
    <source>
        <strain evidence="1 2">FJAT-52991</strain>
    </source>
</reference>
<dbReference type="Gene3D" id="1.10.8.200">
    <property type="entry name" value="Replisome organizer (g39p helicase loader/inhibitor protein)"/>
    <property type="match status" value="1"/>
</dbReference>
<keyword evidence="1" id="KW-0547">Nucleotide-binding</keyword>
<dbReference type="RefSeq" id="WP_338749362.1">
    <property type="nucleotide sequence ID" value="NZ_CP147404.1"/>
</dbReference>
<dbReference type="InterPro" id="IPR036173">
    <property type="entry name" value="G39-like_N_sf"/>
</dbReference>
<keyword evidence="1" id="KW-0378">Hydrolase</keyword>
<name>A0ABZ2N1S6_9BACI</name>
<evidence type="ECO:0000313" key="1">
    <source>
        <dbReference type="EMBL" id="WXB91659.1"/>
    </source>
</evidence>
<sequence>MTDEQTLLIMQHITAAYPRFELTKKRVEVWYNYLRKMPYEQVFNKLQEHIRLKSFPPTIAEITVQEMGNNEFLQKYQQWQKEGEERIERDQQ</sequence>
<gene>
    <name evidence="1" type="ORF">WDJ61_10265</name>
</gene>
<keyword evidence="1" id="KW-0067">ATP-binding</keyword>
<dbReference type="GO" id="GO:0004386">
    <property type="term" value="F:helicase activity"/>
    <property type="evidence" value="ECO:0007669"/>
    <property type="project" value="UniProtKB-KW"/>
</dbReference>
<dbReference type="SUPFAM" id="SSF89064">
    <property type="entry name" value="Replisome organizer (g39p helicase loader/inhibitor protein)"/>
    <property type="match status" value="1"/>
</dbReference>
<keyword evidence="1" id="KW-0347">Helicase</keyword>
<protein>
    <submittedName>
        <fullName evidence="1">Replicative helicase loader/inhibitor</fullName>
    </submittedName>
</protein>
<evidence type="ECO:0000313" key="2">
    <source>
        <dbReference type="Proteomes" id="UP001387364"/>
    </source>
</evidence>
<keyword evidence="2" id="KW-1185">Reference proteome</keyword>
<proteinExistence type="predicted"/>
<organism evidence="1 2">
    <name type="scientific">Bacillus kandeliae</name>
    <dbReference type="NCBI Taxonomy" id="3129297"/>
    <lineage>
        <taxon>Bacteria</taxon>
        <taxon>Bacillati</taxon>
        <taxon>Bacillota</taxon>
        <taxon>Bacilli</taxon>
        <taxon>Bacillales</taxon>
        <taxon>Bacillaceae</taxon>
        <taxon>Bacillus</taxon>
    </lineage>
</organism>
<dbReference type="Proteomes" id="UP001387364">
    <property type="component" value="Chromosome"/>
</dbReference>
<dbReference type="EMBL" id="CP147404">
    <property type="protein sequence ID" value="WXB91659.1"/>
    <property type="molecule type" value="Genomic_DNA"/>
</dbReference>
<accession>A0ABZ2N1S6</accession>